<name>A0ABQ7PTN2_PLUXY</name>
<comment type="caution">
    <text evidence="1">The sequence shown here is derived from an EMBL/GenBank/DDBJ whole genome shotgun (WGS) entry which is preliminary data.</text>
</comment>
<dbReference type="Pfam" id="PF12259">
    <property type="entry name" value="Baculo_F"/>
    <property type="match status" value="1"/>
</dbReference>
<dbReference type="InterPro" id="IPR022048">
    <property type="entry name" value="Envelope_fusion-like"/>
</dbReference>
<dbReference type="EMBL" id="JAHIBW010000029">
    <property type="protein sequence ID" value="KAG7295849.1"/>
    <property type="molecule type" value="Genomic_DNA"/>
</dbReference>
<accession>A0ABQ7PTN2</accession>
<evidence type="ECO:0000313" key="1">
    <source>
        <dbReference type="EMBL" id="KAG7295849.1"/>
    </source>
</evidence>
<protein>
    <submittedName>
        <fullName evidence="1">Uncharacterized protein</fullName>
    </submittedName>
</protein>
<evidence type="ECO:0000313" key="2">
    <source>
        <dbReference type="Proteomes" id="UP000823941"/>
    </source>
</evidence>
<gene>
    <name evidence="1" type="ORF">JYU34_020933</name>
</gene>
<organism evidence="1 2">
    <name type="scientific">Plutella xylostella</name>
    <name type="common">Diamondback moth</name>
    <name type="synonym">Plutella maculipennis</name>
    <dbReference type="NCBI Taxonomy" id="51655"/>
    <lineage>
        <taxon>Eukaryota</taxon>
        <taxon>Metazoa</taxon>
        <taxon>Ecdysozoa</taxon>
        <taxon>Arthropoda</taxon>
        <taxon>Hexapoda</taxon>
        <taxon>Insecta</taxon>
        <taxon>Pterygota</taxon>
        <taxon>Neoptera</taxon>
        <taxon>Endopterygota</taxon>
        <taxon>Lepidoptera</taxon>
        <taxon>Glossata</taxon>
        <taxon>Ditrysia</taxon>
        <taxon>Yponomeutoidea</taxon>
        <taxon>Plutellidae</taxon>
        <taxon>Plutella</taxon>
    </lineage>
</organism>
<reference evidence="1 2" key="1">
    <citation type="submission" date="2021-06" db="EMBL/GenBank/DDBJ databases">
        <title>A haploid diamondback moth (Plutella xylostella L.) genome assembly resolves 31 chromosomes and identifies a diamide resistance mutation.</title>
        <authorList>
            <person name="Ward C.M."/>
            <person name="Perry K.D."/>
            <person name="Baker G."/>
            <person name="Powis K."/>
            <person name="Heckel D.G."/>
            <person name="Baxter S.W."/>
        </authorList>
    </citation>
    <scope>NUCLEOTIDE SEQUENCE [LARGE SCALE GENOMIC DNA]</scope>
    <source>
        <strain evidence="1 2">LV</strain>
        <tissue evidence="1">Single pupa</tissue>
    </source>
</reference>
<proteinExistence type="predicted"/>
<keyword evidence="2" id="KW-1185">Reference proteome</keyword>
<dbReference type="Proteomes" id="UP000823941">
    <property type="component" value="Chromosome 29"/>
</dbReference>
<sequence>MQLGTFQMSRTKRGLLNPLGSIIKSITGNLDYNDALRYHHMFQILEKNDIELSKSLSKHITLYKQMTLHQTQILNNLSINQIKLEKAFNFYYNTTKNNYERLTEYAHLSQVFALISDNIHDLLSEVDRIENILAFSRNSIVHHSILSVDNISNMISKLKQIYESDQIINLVDNRYYYNLISLGCYFVDKKIIVVLKFPIATSHSYDFYHLCPVPNKNQDVIIPPSPFLATNTMEFVYMETECPKIDSVYICKQQLNFHTNSLPGKQEYKNLILNCDNQFQPPAARR</sequence>